<proteinExistence type="predicted"/>
<dbReference type="Proteomes" id="UP001589870">
    <property type="component" value="Unassembled WGS sequence"/>
</dbReference>
<gene>
    <name evidence="1" type="ORF">ACFHYQ_24190</name>
</gene>
<reference evidence="1 2" key="1">
    <citation type="submission" date="2024-09" db="EMBL/GenBank/DDBJ databases">
        <authorList>
            <person name="Sun Q."/>
            <person name="Mori K."/>
        </authorList>
    </citation>
    <scope>NUCLEOTIDE SEQUENCE [LARGE SCALE GENOMIC DNA]</scope>
    <source>
        <strain evidence="1 2">TBRC 1851</strain>
    </source>
</reference>
<evidence type="ECO:0000313" key="1">
    <source>
        <dbReference type="EMBL" id="MFC0865398.1"/>
    </source>
</evidence>
<dbReference type="RefSeq" id="WP_394303425.1">
    <property type="nucleotide sequence ID" value="NZ_JBHMQT010000055.1"/>
</dbReference>
<evidence type="ECO:0000313" key="2">
    <source>
        <dbReference type="Proteomes" id="UP001589870"/>
    </source>
</evidence>
<protein>
    <submittedName>
        <fullName evidence="1">Uncharacterized protein</fullName>
    </submittedName>
</protein>
<accession>A0ABV6UB74</accession>
<comment type="caution">
    <text evidence="1">The sequence shown here is derived from an EMBL/GenBank/DDBJ whole genome shotgun (WGS) entry which is preliminary data.</text>
</comment>
<dbReference type="EMBL" id="JBHMQT010000055">
    <property type="protein sequence ID" value="MFC0865398.1"/>
    <property type="molecule type" value="Genomic_DNA"/>
</dbReference>
<sequence length="41" mass="4719">MAIARSPEREEAIVRWRLDDLRSAIENTLRGLKTLAEGYDC</sequence>
<name>A0ABV6UB74_9ACTN</name>
<organism evidence="1 2">
    <name type="scientific">Sphaerimonospora cavernae</name>
    <dbReference type="NCBI Taxonomy" id="1740611"/>
    <lineage>
        <taxon>Bacteria</taxon>
        <taxon>Bacillati</taxon>
        <taxon>Actinomycetota</taxon>
        <taxon>Actinomycetes</taxon>
        <taxon>Streptosporangiales</taxon>
        <taxon>Streptosporangiaceae</taxon>
        <taxon>Sphaerimonospora</taxon>
    </lineage>
</organism>
<keyword evidence="2" id="KW-1185">Reference proteome</keyword>